<comment type="caution">
    <text evidence="1">The sequence shown here is derived from an EMBL/GenBank/DDBJ whole genome shotgun (WGS) entry which is preliminary data.</text>
</comment>
<dbReference type="Proteomes" id="UP000273643">
    <property type="component" value="Unassembled WGS sequence"/>
</dbReference>
<accession>A0A3N1NZX8</accession>
<name>A0A3N1NZX8_9GAMM</name>
<dbReference type="OrthoDB" id="5706118at2"/>
<dbReference type="PROSITE" id="PS51257">
    <property type="entry name" value="PROKAR_LIPOPROTEIN"/>
    <property type="match status" value="1"/>
</dbReference>
<sequence>MQRRLSGGPQWLGLLAISLLVAGCASTPESDERERAESAREADALVATLDDPALDGVFVVPGVDFSGYNSLRVPALNLDQWRPAGRELPLKDLNSNDRQFFRQTYTETLVHTLVMRGDYALAIDPGPSVLEVQGQLRQAIQAPEEGANAPRGTIVMLLTLDLYDSVSGDLVATMTSRQPIDRSLNERNSPLTAMQVQRAFLEWMAWFREELDALRQ</sequence>
<reference evidence="1 2" key="1">
    <citation type="submission" date="2018-11" db="EMBL/GenBank/DDBJ databases">
        <title>Genomic Encyclopedia of Type Strains, Phase IV (KMG-IV): sequencing the most valuable type-strain genomes for metagenomic binning, comparative biology and taxonomic classification.</title>
        <authorList>
            <person name="Goeker M."/>
        </authorList>
    </citation>
    <scope>NUCLEOTIDE SEQUENCE [LARGE SCALE GENOMIC DNA]</scope>
    <source>
        <strain evidence="1 2">DSM 16974</strain>
    </source>
</reference>
<dbReference type="RefSeq" id="WP_123637660.1">
    <property type="nucleotide sequence ID" value="NZ_RJUK01000001.1"/>
</dbReference>
<organism evidence="1 2">
    <name type="scientific">Marinimicrobium koreense</name>
    <dbReference type="NCBI Taxonomy" id="306545"/>
    <lineage>
        <taxon>Bacteria</taxon>
        <taxon>Pseudomonadati</taxon>
        <taxon>Pseudomonadota</taxon>
        <taxon>Gammaproteobacteria</taxon>
        <taxon>Cellvibrionales</taxon>
        <taxon>Cellvibrionaceae</taxon>
        <taxon>Marinimicrobium</taxon>
    </lineage>
</organism>
<dbReference type="AlphaFoldDB" id="A0A3N1NZX8"/>
<protein>
    <submittedName>
        <fullName evidence="1">Uncharacterized protein DUF3313</fullName>
    </submittedName>
</protein>
<evidence type="ECO:0000313" key="2">
    <source>
        <dbReference type="Proteomes" id="UP000273643"/>
    </source>
</evidence>
<gene>
    <name evidence="1" type="ORF">EDC38_1133</name>
</gene>
<evidence type="ECO:0000313" key="1">
    <source>
        <dbReference type="EMBL" id="ROQ20527.1"/>
    </source>
</evidence>
<dbReference type="EMBL" id="RJUK01000001">
    <property type="protein sequence ID" value="ROQ20527.1"/>
    <property type="molecule type" value="Genomic_DNA"/>
</dbReference>
<keyword evidence="2" id="KW-1185">Reference proteome</keyword>
<proteinExistence type="predicted"/>